<dbReference type="RefSeq" id="WP_210215483.1">
    <property type="nucleotide sequence ID" value="NZ_FRXO01000013.1"/>
</dbReference>
<feature type="transmembrane region" description="Helical" evidence="1">
    <location>
        <begin position="54"/>
        <end position="71"/>
    </location>
</feature>
<dbReference type="STRING" id="1123029.SAMN02745172_04071"/>
<reference evidence="2 3" key="1">
    <citation type="submission" date="2016-12" db="EMBL/GenBank/DDBJ databases">
        <authorList>
            <person name="Song W.-J."/>
            <person name="Kurnit D.M."/>
        </authorList>
    </citation>
    <scope>NUCLEOTIDE SEQUENCE [LARGE SCALE GENOMIC DNA]</scope>
    <source>
        <strain evidence="2 3">DSM 19599</strain>
    </source>
</reference>
<accession>A0A1M7ZR60</accession>
<dbReference type="Pfam" id="PF09928">
    <property type="entry name" value="DUF2160"/>
    <property type="match status" value="1"/>
</dbReference>
<name>A0A1M7ZR60_9HYPH</name>
<keyword evidence="1" id="KW-0472">Membrane</keyword>
<evidence type="ECO:0000313" key="2">
    <source>
        <dbReference type="EMBL" id="SHO67393.1"/>
    </source>
</evidence>
<evidence type="ECO:0000256" key="1">
    <source>
        <dbReference type="SAM" id="Phobius"/>
    </source>
</evidence>
<organism evidence="2 3">
    <name type="scientific">Pseudoxanthobacter soli DSM 19599</name>
    <dbReference type="NCBI Taxonomy" id="1123029"/>
    <lineage>
        <taxon>Bacteria</taxon>
        <taxon>Pseudomonadati</taxon>
        <taxon>Pseudomonadota</taxon>
        <taxon>Alphaproteobacteria</taxon>
        <taxon>Hyphomicrobiales</taxon>
        <taxon>Segnochrobactraceae</taxon>
        <taxon>Pseudoxanthobacter</taxon>
    </lineage>
</organism>
<dbReference type="AlphaFoldDB" id="A0A1M7ZR60"/>
<sequence length="96" mass="10514">MTIDLEWMAWTVPTAIFFGTIAACLVGLTIWQIVSPSIPRRGFLPMTTTRGDRFFMALMVAAFLQIGWLMVSDPESALWIPLGAAVVAGAGILRWA</sequence>
<feature type="transmembrane region" description="Helical" evidence="1">
    <location>
        <begin position="77"/>
        <end position="95"/>
    </location>
</feature>
<feature type="transmembrane region" description="Helical" evidence="1">
    <location>
        <begin position="12"/>
        <end position="34"/>
    </location>
</feature>
<keyword evidence="1" id="KW-0812">Transmembrane</keyword>
<keyword evidence="1" id="KW-1133">Transmembrane helix</keyword>
<protein>
    <submittedName>
        <fullName evidence="2">Predicted small integral membrane protein</fullName>
    </submittedName>
</protein>
<dbReference type="Proteomes" id="UP000186406">
    <property type="component" value="Unassembled WGS sequence"/>
</dbReference>
<dbReference type="EMBL" id="FRXO01000013">
    <property type="protein sequence ID" value="SHO67393.1"/>
    <property type="molecule type" value="Genomic_DNA"/>
</dbReference>
<dbReference type="InterPro" id="IPR018678">
    <property type="entry name" value="DUF2160_TM"/>
</dbReference>
<proteinExistence type="predicted"/>
<evidence type="ECO:0000313" key="3">
    <source>
        <dbReference type="Proteomes" id="UP000186406"/>
    </source>
</evidence>
<keyword evidence="3" id="KW-1185">Reference proteome</keyword>
<gene>
    <name evidence="2" type="ORF">SAMN02745172_04071</name>
</gene>